<dbReference type="InterPro" id="IPR006615">
    <property type="entry name" value="Pept_C19_DUSP"/>
</dbReference>
<feature type="compositionally biased region" description="Acidic residues" evidence="1">
    <location>
        <begin position="249"/>
        <end position="263"/>
    </location>
</feature>
<gene>
    <name evidence="3" type="ORF">PHYBOEH_008222</name>
</gene>
<dbReference type="AlphaFoldDB" id="A0A8T1W119"/>
<feature type="region of interest" description="Disordered" evidence="1">
    <location>
        <begin position="584"/>
        <end position="604"/>
    </location>
</feature>
<dbReference type="Pfam" id="PF06337">
    <property type="entry name" value="DUSP"/>
    <property type="match status" value="1"/>
</dbReference>
<comment type="caution">
    <text evidence="3">The sequence shown here is derived from an EMBL/GenBank/DDBJ whole genome shotgun (WGS) entry which is preliminary data.</text>
</comment>
<dbReference type="Proteomes" id="UP000693981">
    <property type="component" value="Unassembled WGS sequence"/>
</dbReference>
<dbReference type="PROSITE" id="PS51283">
    <property type="entry name" value="DUSP"/>
    <property type="match status" value="1"/>
</dbReference>
<keyword evidence="4" id="KW-1185">Reference proteome</keyword>
<evidence type="ECO:0000259" key="2">
    <source>
        <dbReference type="PROSITE" id="PS51283"/>
    </source>
</evidence>
<dbReference type="SMART" id="SM00695">
    <property type="entry name" value="DUSP"/>
    <property type="match status" value="1"/>
</dbReference>
<reference evidence="3" key="1">
    <citation type="submission" date="2021-02" db="EMBL/GenBank/DDBJ databases">
        <authorList>
            <person name="Palmer J.M."/>
        </authorList>
    </citation>
    <scope>NUCLEOTIDE SEQUENCE</scope>
    <source>
        <strain evidence="3">SCRP23</strain>
    </source>
</reference>
<evidence type="ECO:0000256" key="1">
    <source>
        <dbReference type="SAM" id="MobiDB-lite"/>
    </source>
</evidence>
<feature type="region of interest" description="Disordered" evidence="1">
    <location>
        <begin position="646"/>
        <end position="667"/>
    </location>
</feature>
<evidence type="ECO:0000313" key="3">
    <source>
        <dbReference type="EMBL" id="KAG7387542.1"/>
    </source>
</evidence>
<accession>A0A8T1W119</accession>
<organism evidence="3 4">
    <name type="scientific">Phytophthora boehmeriae</name>
    <dbReference type="NCBI Taxonomy" id="109152"/>
    <lineage>
        <taxon>Eukaryota</taxon>
        <taxon>Sar</taxon>
        <taxon>Stramenopiles</taxon>
        <taxon>Oomycota</taxon>
        <taxon>Peronosporomycetes</taxon>
        <taxon>Peronosporales</taxon>
        <taxon>Peronosporaceae</taxon>
        <taxon>Phytophthora</taxon>
    </lineage>
</organism>
<dbReference type="EMBL" id="JAGDFL010000471">
    <property type="protein sequence ID" value="KAG7387542.1"/>
    <property type="molecule type" value="Genomic_DNA"/>
</dbReference>
<dbReference type="OrthoDB" id="161570at2759"/>
<feature type="region of interest" description="Disordered" evidence="1">
    <location>
        <begin position="242"/>
        <end position="263"/>
    </location>
</feature>
<feature type="compositionally biased region" description="Acidic residues" evidence="1">
    <location>
        <begin position="502"/>
        <end position="524"/>
    </location>
</feature>
<feature type="region of interest" description="Disordered" evidence="1">
    <location>
        <begin position="496"/>
        <end position="563"/>
    </location>
</feature>
<protein>
    <recommendedName>
        <fullName evidence="2">DUSP domain-containing protein</fullName>
    </recommendedName>
</protein>
<dbReference type="GO" id="GO:0004843">
    <property type="term" value="F:cysteine-type deubiquitinase activity"/>
    <property type="evidence" value="ECO:0007669"/>
    <property type="project" value="InterPro"/>
</dbReference>
<name>A0A8T1W119_9STRA</name>
<feature type="compositionally biased region" description="Low complexity" evidence="1">
    <location>
        <begin position="525"/>
        <end position="547"/>
    </location>
</feature>
<evidence type="ECO:0000313" key="4">
    <source>
        <dbReference type="Proteomes" id="UP000693981"/>
    </source>
</evidence>
<sequence>MSKTTLERVKKLPTDSILEEGDQWFAVATPWWDEFQACQPAEDAPSVRNEALIDKQFSSTSRKVTVLKPKLEEGADFVFVPEAAWEVISRELGFDWEIRREVIYLRSQQQLQIESYPYTFKLYYWLHDQAEPEELTDDLNRLVVVLGSRVHPMRHLLADVWLAAPDAFRHHFPQFLGGMAASTASPSPHHQATGNSTQTRICYRSVHVADAEFIWTPVDKLVKRRRTSLQMKSRASKRQAFATVNLASDGDDDDDEEEESEAEFDVHGYQLKAMANGLDEIGDIKLGDLRLDDRSETASGATRLHELLVEQRSKLQGQSGDTAQELGWPSRGHELQWRLALARGDELDALDTTNRWFEARVTAARRNKVFVHYRGWDSKWDEWLSRISLRIAPPHSHVAQWREHLKANASVQVGLQVPGLRHAKWRNATVLDVVPSSEHNDTKEDADNGNSRLRVHVQVDKDDFWLPAEDDLLCQRGTHVISKPLAPRERRLLANDETITIEIDEEDDSESEEDPDEVDNDVEDNSNSTDLDPDGGSSPPSRSPVVSYAAVTPTRRTRTEMSPQVKKPVLGPVFNLKDAFDRAPRQVGPHGIRTPTPTRQFRDSVPAEDRNTAHDEFQALWAQVGNELQANWNRLGQGIMAFVTATSGLPNSEEESTGEEKNANCQE</sequence>
<feature type="domain" description="DUSP" evidence="2">
    <location>
        <begin position="1"/>
        <end position="103"/>
    </location>
</feature>
<feature type="compositionally biased region" description="Basic and acidic residues" evidence="1">
    <location>
        <begin position="658"/>
        <end position="667"/>
    </location>
</feature>
<proteinExistence type="predicted"/>
<dbReference type="CDD" id="cd20104">
    <property type="entry name" value="MBT_PHF20L1-like"/>
    <property type="match status" value="1"/>
</dbReference>